<gene>
    <name evidence="2" type="ORF">H8R27_05145</name>
</gene>
<dbReference type="Gene3D" id="2.40.128.140">
    <property type="entry name" value="Outer membrane protein"/>
    <property type="match status" value="1"/>
</dbReference>
<keyword evidence="3" id="KW-1185">Reference proteome</keyword>
<dbReference type="EMBL" id="JACRUN010000002">
    <property type="protein sequence ID" value="MBC5834268.1"/>
    <property type="molecule type" value="Genomic_DNA"/>
</dbReference>
<dbReference type="InterPro" id="IPR018707">
    <property type="entry name" value="LpxR"/>
</dbReference>
<name>A0ABR7IWX0_9FLAO</name>
<proteinExistence type="predicted"/>
<evidence type="ECO:0000313" key="3">
    <source>
        <dbReference type="Proteomes" id="UP000605990"/>
    </source>
</evidence>
<dbReference type="Pfam" id="PF09982">
    <property type="entry name" value="LpxR"/>
    <property type="match status" value="1"/>
</dbReference>
<keyword evidence="1" id="KW-0732">Signal</keyword>
<evidence type="ECO:0000313" key="2">
    <source>
        <dbReference type="EMBL" id="MBC5834268.1"/>
    </source>
</evidence>
<feature type="signal peptide" evidence="1">
    <location>
        <begin position="1"/>
        <end position="20"/>
    </location>
</feature>
<dbReference type="Proteomes" id="UP000605990">
    <property type="component" value="Unassembled WGS sequence"/>
</dbReference>
<reference evidence="2 3" key="1">
    <citation type="submission" date="2020-08" db="EMBL/GenBank/DDBJ databases">
        <title>Description of novel Flavobacterium F-408 isolate.</title>
        <authorList>
            <person name="Saticioglu I.B."/>
            <person name="Duman M."/>
            <person name="Altun S."/>
        </authorList>
    </citation>
    <scope>NUCLEOTIDE SEQUENCE [LARGE SCALE GENOMIC DNA]</scope>
    <source>
        <strain evidence="2 3">F-408</strain>
    </source>
</reference>
<protein>
    <submittedName>
        <fullName evidence="2">Lipid A deacylase LpxR family protein</fullName>
    </submittedName>
</protein>
<sequence length="320" mass="36546">MKNYQLYFLFTFLFPICLLAQKIDNMASFRDMNAKRYFRFNYDNDYFASQDQDYTQGYSFELVSPNMKNNPINKMLFNPKNTENKYGITIEHIGFTPFNIKNSKIEYGDRPFAATIMLKSFAIATDTINTSRLISSMNIGLIGPGAFGKEMQVAIHEATGNTIPEGWQNQIKNDVVLNYEVSYEKQLISYRNLFSLSSNTRLRLGTLFTNAGIGVTTTFGIVNTPFSSIKTKKSFSLYGFAQSMVNVIGYDATLQGGIFNKKSPYRISNSEIERLTAQINFGMIMQTRTMFFEYSRSLITREFEVGNSSKWGGIKVGFRF</sequence>
<comment type="caution">
    <text evidence="2">The sequence shown here is derived from an EMBL/GenBank/DDBJ whole genome shotgun (WGS) entry which is preliminary data.</text>
</comment>
<feature type="chain" id="PRO_5046272824" evidence="1">
    <location>
        <begin position="21"/>
        <end position="320"/>
    </location>
</feature>
<dbReference type="InterPro" id="IPR037107">
    <property type="entry name" value="Put_OMP_sf"/>
</dbReference>
<organism evidence="2 3">
    <name type="scientific">Flavobacterium bernardetii</name>
    <dbReference type="NCBI Taxonomy" id="2813823"/>
    <lineage>
        <taxon>Bacteria</taxon>
        <taxon>Pseudomonadati</taxon>
        <taxon>Bacteroidota</taxon>
        <taxon>Flavobacteriia</taxon>
        <taxon>Flavobacteriales</taxon>
        <taxon>Flavobacteriaceae</taxon>
        <taxon>Flavobacterium</taxon>
    </lineage>
</organism>
<dbReference type="RefSeq" id="WP_166126572.1">
    <property type="nucleotide sequence ID" value="NZ_JAANOQ010000003.1"/>
</dbReference>
<evidence type="ECO:0000256" key="1">
    <source>
        <dbReference type="SAM" id="SignalP"/>
    </source>
</evidence>
<accession>A0ABR7IWX0</accession>